<evidence type="ECO:0000256" key="4">
    <source>
        <dbReference type="ARBA" id="ARBA00023136"/>
    </source>
</evidence>
<dbReference type="RefSeq" id="WP_106928081.1">
    <property type="nucleotide sequence ID" value="NZ_PYFT01000001.1"/>
</dbReference>
<keyword evidence="3 5" id="KW-1133">Transmembrane helix</keyword>
<evidence type="ECO:0000256" key="5">
    <source>
        <dbReference type="SAM" id="Phobius"/>
    </source>
</evidence>
<accession>A0A2T2YD85</accession>
<proteinExistence type="predicted"/>
<dbReference type="PIRSF" id="PIRSF030066">
    <property type="entry name" value="UCP030066"/>
    <property type="match status" value="1"/>
</dbReference>
<dbReference type="AlphaFoldDB" id="A0A2T2YD85"/>
<dbReference type="Pfam" id="PF13564">
    <property type="entry name" value="DoxX_2"/>
    <property type="match status" value="1"/>
</dbReference>
<evidence type="ECO:0000256" key="2">
    <source>
        <dbReference type="ARBA" id="ARBA00022692"/>
    </source>
</evidence>
<keyword evidence="2 5" id="KW-0812">Transmembrane</keyword>
<evidence type="ECO:0000256" key="1">
    <source>
        <dbReference type="ARBA" id="ARBA00004141"/>
    </source>
</evidence>
<feature type="transmembrane region" description="Helical" evidence="5">
    <location>
        <begin position="45"/>
        <end position="64"/>
    </location>
</feature>
<sequence length="141" mass="15711">MKPKTVKILYWTVTGLFSLLLLMAGITEAIQPESGRQIMQHLGYPVHIMLVIGVGKILAVVALVQTRFRVIKEWAYAGITFNLIGAFVARAYAGDSIGLILSPLIFLSVMFLSYFLWKQVGKTIIVPMQAEPKVIEYLKIA</sequence>
<keyword evidence="4 5" id="KW-0472">Membrane</keyword>
<evidence type="ECO:0000313" key="7">
    <source>
        <dbReference type="Proteomes" id="UP000240357"/>
    </source>
</evidence>
<dbReference type="EMBL" id="PYFT01000001">
    <property type="protein sequence ID" value="PSR53446.1"/>
    <property type="molecule type" value="Genomic_DNA"/>
</dbReference>
<evidence type="ECO:0000256" key="3">
    <source>
        <dbReference type="ARBA" id="ARBA00022989"/>
    </source>
</evidence>
<feature type="transmembrane region" description="Helical" evidence="5">
    <location>
        <begin position="99"/>
        <end position="117"/>
    </location>
</feature>
<evidence type="ECO:0000313" key="6">
    <source>
        <dbReference type="EMBL" id="PSR53446.1"/>
    </source>
</evidence>
<comment type="subcellular location">
    <subcellularLocation>
        <location evidence="1">Membrane</location>
        <topology evidence="1">Multi-pass membrane protein</topology>
    </subcellularLocation>
</comment>
<dbReference type="InterPro" id="IPR016944">
    <property type="entry name" value="UCP030066"/>
</dbReference>
<reference evidence="6 7" key="1">
    <citation type="submission" date="2018-03" db="EMBL/GenBank/DDBJ databases">
        <title>Adhaeribacter sp. HMF7605 Genome sequencing and assembly.</title>
        <authorList>
            <person name="Kang H."/>
            <person name="Kang J."/>
            <person name="Cha I."/>
            <person name="Kim H."/>
            <person name="Joh K."/>
        </authorList>
    </citation>
    <scope>NUCLEOTIDE SEQUENCE [LARGE SCALE GENOMIC DNA]</scope>
    <source>
        <strain evidence="6 7">HMF7605</strain>
    </source>
</reference>
<protein>
    <submittedName>
        <fullName evidence="6">DoxX family protein</fullName>
    </submittedName>
</protein>
<organism evidence="6 7">
    <name type="scientific">Adhaeribacter arboris</name>
    <dbReference type="NCBI Taxonomy" id="2072846"/>
    <lineage>
        <taxon>Bacteria</taxon>
        <taxon>Pseudomonadati</taxon>
        <taxon>Bacteroidota</taxon>
        <taxon>Cytophagia</taxon>
        <taxon>Cytophagales</taxon>
        <taxon>Hymenobacteraceae</taxon>
        <taxon>Adhaeribacter</taxon>
    </lineage>
</organism>
<dbReference type="OrthoDB" id="7960583at2"/>
<dbReference type="Proteomes" id="UP000240357">
    <property type="component" value="Unassembled WGS sequence"/>
</dbReference>
<gene>
    <name evidence="6" type="ORF">AHMF7605_07865</name>
</gene>
<comment type="caution">
    <text evidence="6">The sequence shown here is derived from an EMBL/GenBank/DDBJ whole genome shotgun (WGS) entry which is preliminary data.</text>
</comment>
<name>A0A2T2YD85_9BACT</name>
<dbReference type="GO" id="GO:0016020">
    <property type="term" value="C:membrane"/>
    <property type="evidence" value="ECO:0007669"/>
    <property type="project" value="UniProtKB-SubCell"/>
</dbReference>
<feature type="transmembrane region" description="Helical" evidence="5">
    <location>
        <begin position="76"/>
        <end position="93"/>
    </location>
</feature>
<dbReference type="InterPro" id="IPR032808">
    <property type="entry name" value="DoxX"/>
</dbReference>
<keyword evidence="7" id="KW-1185">Reference proteome</keyword>